<protein>
    <submittedName>
        <fullName evidence="1">Uncharacterized protein</fullName>
    </submittedName>
</protein>
<dbReference type="RefSeq" id="WP_003372460.1">
    <property type="nucleotide sequence ID" value="NZ_JACBBA010000001.1"/>
</dbReference>
<dbReference type="AlphaFoldDB" id="A0A6B4JIH6"/>
<proteinExistence type="predicted"/>
<accession>A0A6B4JIH6</accession>
<dbReference type="Proteomes" id="UP000486903">
    <property type="component" value="Unassembled WGS sequence"/>
</dbReference>
<reference evidence="1 2" key="1">
    <citation type="submission" date="2019-04" db="EMBL/GenBank/DDBJ databases">
        <title>Genome sequencing of Clostridium botulinum Groups I-IV and Clostridium butyricum.</title>
        <authorList>
            <person name="Brunt J."/>
            <person name="Van Vliet A.H.M."/>
            <person name="Stringer S.C."/>
            <person name="Carter A.T."/>
            <person name="Peck M.W."/>
        </authorList>
    </citation>
    <scope>NUCLEOTIDE SEQUENCE [LARGE SCALE GENOMIC DNA]</scope>
    <source>
        <strain evidence="1 2">BL81</strain>
    </source>
</reference>
<gene>
    <name evidence="1" type="ORF">FDG31_08440</name>
</gene>
<name>A0A6B4JIH6_CLOBO</name>
<organism evidence="1 2">
    <name type="scientific">Clostridium botulinum</name>
    <dbReference type="NCBI Taxonomy" id="1491"/>
    <lineage>
        <taxon>Bacteria</taxon>
        <taxon>Bacillati</taxon>
        <taxon>Bacillota</taxon>
        <taxon>Clostridia</taxon>
        <taxon>Eubacteriales</taxon>
        <taxon>Clostridiaceae</taxon>
        <taxon>Clostridium</taxon>
    </lineage>
</organism>
<evidence type="ECO:0000313" key="2">
    <source>
        <dbReference type="Proteomes" id="UP000486903"/>
    </source>
</evidence>
<evidence type="ECO:0000313" key="1">
    <source>
        <dbReference type="EMBL" id="NFV26207.1"/>
    </source>
</evidence>
<sequence>MELLKVKNGLLEAENYFLVSSFSDFAGSANIARDIKTGKVKLISNNKIERKFEYKEFVIELEKENFKTMADDDYSMIYLGNKDYTFGIKDIKIDVQNKYWKVLRKDGYVQAYSSKDGIVYTNIGGMEFSEPLTKQGFMKYNAQDFILDSYRVYANPYVTLQNAQEGFTVEFYNSKDELVLTRKFNAEMECKVFLDAKTQGYFIFRDRDGNEYYKSELLALSYGDIYILSPYNFEITYLGQIVTSTNPTLLKDLDEMITIKNIGDKAYMNISIGTQTSSNDSIQLSFDGVTYTDKLIIDSINQTESKNIFVKIIKNVENHNFNVRDFQLVINE</sequence>
<comment type="caution">
    <text evidence="1">The sequence shown here is derived from an EMBL/GenBank/DDBJ whole genome shotgun (WGS) entry which is preliminary data.</text>
</comment>
<dbReference type="EMBL" id="SXFB01000004">
    <property type="protein sequence ID" value="NFV26207.1"/>
    <property type="molecule type" value="Genomic_DNA"/>
</dbReference>